<organism evidence="2 3">
    <name type="scientific">Dissostichus mawsoni</name>
    <name type="common">Antarctic cod</name>
    <dbReference type="NCBI Taxonomy" id="36200"/>
    <lineage>
        <taxon>Eukaryota</taxon>
        <taxon>Metazoa</taxon>
        <taxon>Chordata</taxon>
        <taxon>Craniata</taxon>
        <taxon>Vertebrata</taxon>
        <taxon>Euteleostomi</taxon>
        <taxon>Actinopterygii</taxon>
        <taxon>Neopterygii</taxon>
        <taxon>Teleostei</taxon>
        <taxon>Neoteleostei</taxon>
        <taxon>Acanthomorphata</taxon>
        <taxon>Eupercaria</taxon>
        <taxon>Perciformes</taxon>
        <taxon>Notothenioidei</taxon>
        <taxon>Nototheniidae</taxon>
        <taxon>Dissostichus</taxon>
    </lineage>
</organism>
<feature type="compositionally biased region" description="Basic and acidic residues" evidence="1">
    <location>
        <begin position="101"/>
        <end position="118"/>
    </location>
</feature>
<keyword evidence="3" id="KW-1185">Reference proteome</keyword>
<dbReference type="Proteomes" id="UP000518266">
    <property type="component" value="Unassembled WGS sequence"/>
</dbReference>
<accession>A0A7J5XHI9</accession>
<evidence type="ECO:0000313" key="3">
    <source>
        <dbReference type="Proteomes" id="UP000518266"/>
    </source>
</evidence>
<evidence type="ECO:0000313" key="2">
    <source>
        <dbReference type="EMBL" id="KAF3836293.1"/>
    </source>
</evidence>
<proteinExistence type="predicted"/>
<protein>
    <submittedName>
        <fullName evidence="2">Uncharacterized protein</fullName>
    </submittedName>
</protein>
<comment type="caution">
    <text evidence="2">The sequence shown here is derived from an EMBL/GenBank/DDBJ whole genome shotgun (WGS) entry which is preliminary data.</text>
</comment>
<dbReference type="OrthoDB" id="5969558at2759"/>
<sequence length="126" mass="14590">MPLNTPRRARESRHVIGQCRLPYVIQDPDYKMCGTRSHCFRIQLLWRTRESDNMLQQANPMDRPAVERSQTTDNRRTHGLYPSLPGINRYDVCVAVRSTGEKPHSTAVHSREPAERQSVKNFGCQQ</sequence>
<feature type="region of interest" description="Disordered" evidence="1">
    <location>
        <begin position="55"/>
        <end position="83"/>
    </location>
</feature>
<reference evidence="2 3" key="1">
    <citation type="submission" date="2020-03" db="EMBL/GenBank/DDBJ databases">
        <title>Dissostichus mawsoni Genome sequencing and assembly.</title>
        <authorList>
            <person name="Park H."/>
        </authorList>
    </citation>
    <scope>NUCLEOTIDE SEQUENCE [LARGE SCALE GENOMIC DNA]</scope>
    <source>
        <strain evidence="2">DM0001</strain>
        <tissue evidence="2">Muscle</tissue>
    </source>
</reference>
<gene>
    <name evidence="2" type="ORF">F7725_028851</name>
</gene>
<evidence type="ECO:0000256" key="1">
    <source>
        <dbReference type="SAM" id="MobiDB-lite"/>
    </source>
</evidence>
<dbReference type="AlphaFoldDB" id="A0A7J5XHI9"/>
<name>A0A7J5XHI9_DISMA</name>
<feature type="region of interest" description="Disordered" evidence="1">
    <location>
        <begin position="101"/>
        <end position="126"/>
    </location>
</feature>
<dbReference type="EMBL" id="JAAKFY010000024">
    <property type="protein sequence ID" value="KAF3836293.1"/>
    <property type="molecule type" value="Genomic_DNA"/>
</dbReference>